<gene>
    <name evidence="2" type="ORF">B0H16DRAFT_1900566</name>
</gene>
<evidence type="ECO:0000256" key="1">
    <source>
        <dbReference type="SAM" id="MobiDB-lite"/>
    </source>
</evidence>
<dbReference type="EMBL" id="JARKIB010000393">
    <property type="protein sequence ID" value="KAJ7711547.1"/>
    <property type="molecule type" value="Genomic_DNA"/>
</dbReference>
<comment type="caution">
    <text evidence="2">The sequence shown here is derived from an EMBL/GenBank/DDBJ whole genome shotgun (WGS) entry which is preliminary data.</text>
</comment>
<sequence>MDAFAPIDFTAATACDPLATSAFDSIDVDALPRDEERIGAGTAIATDTYPPYPPSRPYPHLHATHHPPSSFPAPARLVWSRVLSPASFVALQADLSPHHTTPHPILLSLCPSPAHRGHRRSFLSS</sequence>
<proteinExistence type="predicted"/>
<reference evidence="2" key="1">
    <citation type="submission" date="2023-03" db="EMBL/GenBank/DDBJ databases">
        <title>Massive genome expansion in bonnet fungi (Mycena s.s.) driven by repeated elements and novel gene families across ecological guilds.</title>
        <authorList>
            <consortium name="Lawrence Berkeley National Laboratory"/>
            <person name="Harder C.B."/>
            <person name="Miyauchi S."/>
            <person name="Viragh M."/>
            <person name="Kuo A."/>
            <person name="Thoen E."/>
            <person name="Andreopoulos B."/>
            <person name="Lu D."/>
            <person name="Skrede I."/>
            <person name="Drula E."/>
            <person name="Henrissat B."/>
            <person name="Morin E."/>
            <person name="Kohler A."/>
            <person name="Barry K."/>
            <person name="LaButti K."/>
            <person name="Morin E."/>
            <person name="Salamov A."/>
            <person name="Lipzen A."/>
            <person name="Mereny Z."/>
            <person name="Hegedus B."/>
            <person name="Baldrian P."/>
            <person name="Stursova M."/>
            <person name="Weitz H."/>
            <person name="Taylor A."/>
            <person name="Grigoriev I.V."/>
            <person name="Nagy L.G."/>
            <person name="Martin F."/>
            <person name="Kauserud H."/>
        </authorList>
    </citation>
    <scope>NUCLEOTIDE SEQUENCE</scope>
    <source>
        <strain evidence="2">CBHHK182m</strain>
    </source>
</reference>
<organism evidence="2 3">
    <name type="scientific">Mycena metata</name>
    <dbReference type="NCBI Taxonomy" id="1033252"/>
    <lineage>
        <taxon>Eukaryota</taxon>
        <taxon>Fungi</taxon>
        <taxon>Dikarya</taxon>
        <taxon>Basidiomycota</taxon>
        <taxon>Agaricomycotina</taxon>
        <taxon>Agaricomycetes</taxon>
        <taxon>Agaricomycetidae</taxon>
        <taxon>Agaricales</taxon>
        <taxon>Marasmiineae</taxon>
        <taxon>Mycenaceae</taxon>
        <taxon>Mycena</taxon>
    </lineage>
</organism>
<evidence type="ECO:0000313" key="3">
    <source>
        <dbReference type="Proteomes" id="UP001215598"/>
    </source>
</evidence>
<dbReference type="AlphaFoldDB" id="A0AAD7MDD9"/>
<name>A0AAD7MDD9_9AGAR</name>
<accession>A0AAD7MDD9</accession>
<protein>
    <submittedName>
        <fullName evidence="2">Uncharacterized protein</fullName>
    </submittedName>
</protein>
<evidence type="ECO:0000313" key="2">
    <source>
        <dbReference type="EMBL" id="KAJ7711547.1"/>
    </source>
</evidence>
<feature type="region of interest" description="Disordered" evidence="1">
    <location>
        <begin position="37"/>
        <end position="67"/>
    </location>
</feature>
<dbReference type="Proteomes" id="UP001215598">
    <property type="component" value="Unassembled WGS sequence"/>
</dbReference>
<keyword evidence="3" id="KW-1185">Reference proteome</keyword>